<dbReference type="RefSeq" id="WP_145391843.1">
    <property type="nucleotide sequence ID" value="NZ_CP037423.1"/>
</dbReference>
<sequence length="249" mass="27738">MTTDAGETIDGRVGKTRMPYRVAAVLLGLLFLTYALFQLLGGAEDWADFGFAIFAALMGLQFLYSAWTGQWKSLFEWFSDGGVRQINERFLMVEPVSCGTATIETDRRLPNHDVNPYAPPSDFEAASIAEQVQAMSSEGATPQLLTEHFLSGYPFIHYGVVFFLDPDDDASIHAALPLSAPDDRLVRRNAEEAIRVLPEFLGTLPGARSAIIGRELMVRMISSYDRLDEEVSQRIVIPWSTTLSFNDEF</sequence>
<gene>
    <name evidence="2" type="ORF">Enr13x_76890</name>
</gene>
<protein>
    <submittedName>
        <fullName evidence="2">Uncharacterized protein</fullName>
    </submittedName>
</protein>
<accession>A0A518I406</accession>
<proteinExistence type="predicted"/>
<keyword evidence="1" id="KW-1133">Transmembrane helix</keyword>
<dbReference type="Proteomes" id="UP000319004">
    <property type="component" value="Chromosome"/>
</dbReference>
<keyword evidence="3" id="KW-1185">Reference proteome</keyword>
<dbReference type="KEGG" id="snep:Enr13x_76890"/>
<name>A0A518I406_9BACT</name>
<evidence type="ECO:0000256" key="1">
    <source>
        <dbReference type="SAM" id="Phobius"/>
    </source>
</evidence>
<evidence type="ECO:0000313" key="3">
    <source>
        <dbReference type="Proteomes" id="UP000319004"/>
    </source>
</evidence>
<feature type="transmembrane region" description="Helical" evidence="1">
    <location>
        <begin position="20"/>
        <end position="37"/>
    </location>
</feature>
<keyword evidence="1" id="KW-0472">Membrane</keyword>
<dbReference type="AlphaFoldDB" id="A0A518I406"/>
<organism evidence="2 3">
    <name type="scientific">Stieleria neptunia</name>
    <dbReference type="NCBI Taxonomy" id="2527979"/>
    <lineage>
        <taxon>Bacteria</taxon>
        <taxon>Pseudomonadati</taxon>
        <taxon>Planctomycetota</taxon>
        <taxon>Planctomycetia</taxon>
        <taxon>Pirellulales</taxon>
        <taxon>Pirellulaceae</taxon>
        <taxon>Stieleria</taxon>
    </lineage>
</organism>
<dbReference type="EMBL" id="CP037423">
    <property type="protein sequence ID" value="QDV47777.1"/>
    <property type="molecule type" value="Genomic_DNA"/>
</dbReference>
<feature type="transmembrane region" description="Helical" evidence="1">
    <location>
        <begin position="49"/>
        <end position="67"/>
    </location>
</feature>
<keyword evidence="1" id="KW-0812">Transmembrane</keyword>
<reference evidence="2 3" key="1">
    <citation type="submission" date="2019-03" db="EMBL/GenBank/DDBJ databases">
        <title>Deep-cultivation of Planctomycetes and their phenomic and genomic characterization uncovers novel biology.</title>
        <authorList>
            <person name="Wiegand S."/>
            <person name="Jogler M."/>
            <person name="Boedeker C."/>
            <person name="Pinto D."/>
            <person name="Vollmers J."/>
            <person name="Rivas-Marin E."/>
            <person name="Kohn T."/>
            <person name="Peeters S.H."/>
            <person name="Heuer A."/>
            <person name="Rast P."/>
            <person name="Oberbeckmann S."/>
            <person name="Bunk B."/>
            <person name="Jeske O."/>
            <person name="Meyerdierks A."/>
            <person name="Storesund J.E."/>
            <person name="Kallscheuer N."/>
            <person name="Luecker S."/>
            <person name="Lage O.M."/>
            <person name="Pohl T."/>
            <person name="Merkel B.J."/>
            <person name="Hornburger P."/>
            <person name="Mueller R.-W."/>
            <person name="Bruemmer F."/>
            <person name="Labrenz M."/>
            <person name="Spormann A.M."/>
            <person name="Op den Camp H."/>
            <person name="Overmann J."/>
            <person name="Amann R."/>
            <person name="Jetten M.S.M."/>
            <person name="Mascher T."/>
            <person name="Medema M.H."/>
            <person name="Devos D.P."/>
            <person name="Kaster A.-K."/>
            <person name="Ovreas L."/>
            <person name="Rohde M."/>
            <person name="Galperin M.Y."/>
            <person name="Jogler C."/>
        </authorList>
    </citation>
    <scope>NUCLEOTIDE SEQUENCE [LARGE SCALE GENOMIC DNA]</scope>
    <source>
        <strain evidence="2 3">Enr13</strain>
    </source>
</reference>
<dbReference type="OrthoDB" id="290926at2"/>
<evidence type="ECO:0000313" key="2">
    <source>
        <dbReference type="EMBL" id="QDV47777.1"/>
    </source>
</evidence>